<dbReference type="SMART" id="SM00354">
    <property type="entry name" value="HTH_LACI"/>
    <property type="match status" value="1"/>
</dbReference>
<feature type="domain" description="HTH lacI-type" evidence="4">
    <location>
        <begin position="4"/>
        <end position="58"/>
    </location>
</feature>
<dbReference type="CDD" id="cd01392">
    <property type="entry name" value="HTH_LacI"/>
    <property type="match status" value="1"/>
</dbReference>
<evidence type="ECO:0000313" key="6">
    <source>
        <dbReference type="Proteomes" id="UP000278756"/>
    </source>
</evidence>
<evidence type="ECO:0000259" key="4">
    <source>
        <dbReference type="PROSITE" id="PS50932"/>
    </source>
</evidence>
<dbReference type="RefSeq" id="WP_126423207.1">
    <property type="nucleotide sequence ID" value="NZ_AP018828.1"/>
</dbReference>
<evidence type="ECO:0000313" key="5">
    <source>
        <dbReference type="EMBL" id="BBF81703.1"/>
    </source>
</evidence>
<dbReference type="EMBL" id="AP018828">
    <property type="protein sequence ID" value="BBF81703.1"/>
    <property type="molecule type" value="Genomic_DNA"/>
</dbReference>
<keyword evidence="3" id="KW-0804">Transcription</keyword>
<dbReference type="OrthoDB" id="128688at2"/>
<reference evidence="6" key="1">
    <citation type="journal article" date="2017" name="Biotechnol. Biofuels">
        <title>Evaluation of environmental bacterial communities as a factor affecting the growth of duckweed Lemna minor.</title>
        <authorList>
            <person name="Ishizawa H."/>
            <person name="Kuroda M."/>
            <person name="Morikawa M."/>
            <person name="Ike M."/>
        </authorList>
    </citation>
    <scope>NUCLEOTIDE SEQUENCE [LARGE SCALE GENOMIC DNA]</scope>
    <source>
        <strain evidence="6">M6</strain>
    </source>
</reference>
<evidence type="ECO:0000256" key="1">
    <source>
        <dbReference type="ARBA" id="ARBA00023015"/>
    </source>
</evidence>
<dbReference type="InterPro" id="IPR028082">
    <property type="entry name" value="Peripla_BP_I"/>
</dbReference>
<dbReference type="AlphaFoldDB" id="A0A3G9G8Z0"/>
<dbReference type="GO" id="GO:0000976">
    <property type="term" value="F:transcription cis-regulatory region binding"/>
    <property type="evidence" value="ECO:0007669"/>
    <property type="project" value="TreeGrafter"/>
</dbReference>
<dbReference type="InterPro" id="IPR010982">
    <property type="entry name" value="Lambda_DNA-bd_dom_sf"/>
</dbReference>
<dbReference type="PROSITE" id="PS00356">
    <property type="entry name" value="HTH_LACI_1"/>
    <property type="match status" value="1"/>
</dbReference>
<dbReference type="PROSITE" id="PS50932">
    <property type="entry name" value="HTH_LACI_2"/>
    <property type="match status" value="1"/>
</dbReference>
<dbReference type="InterPro" id="IPR000843">
    <property type="entry name" value="HTH_LacI"/>
</dbReference>
<keyword evidence="2" id="KW-0238">DNA-binding</keyword>
<dbReference type="SUPFAM" id="SSF53822">
    <property type="entry name" value="Periplasmic binding protein-like I"/>
    <property type="match status" value="1"/>
</dbReference>
<dbReference type="Pfam" id="PF00356">
    <property type="entry name" value="LacI"/>
    <property type="match status" value="1"/>
</dbReference>
<protein>
    <submittedName>
        <fullName evidence="5">Ribose operon repressor</fullName>
    </submittedName>
</protein>
<evidence type="ECO:0000256" key="3">
    <source>
        <dbReference type="ARBA" id="ARBA00023163"/>
    </source>
</evidence>
<dbReference type="Pfam" id="PF13377">
    <property type="entry name" value="Peripla_BP_3"/>
    <property type="match status" value="1"/>
</dbReference>
<dbReference type="Gene3D" id="3.40.50.2300">
    <property type="match status" value="2"/>
</dbReference>
<keyword evidence="1" id="KW-0805">Transcription regulation</keyword>
<dbReference type="PANTHER" id="PTHR30146">
    <property type="entry name" value="LACI-RELATED TRANSCRIPTIONAL REPRESSOR"/>
    <property type="match status" value="1"/>
</dbReference>
<dbReference type="CDD" id="cd01545">
    <property type="entry name" value="PBP1_SalR"/>
    <property type="match status" value="1"/>
</dbReference>
<sequence length="339" mass="37059">MSRITIVDLARLTGVSIKTVSRVLNKQPGVRPEKRAEIEALIAETGFKPNPAARALSGSRSYMIGLIFERPVTHYYQHELQIGALNACHQAGYHLIIEGVAELRHLPRAQMKAQLATSRFDGVLLAPPVCDDAAMIDLFDELGVPVVRISPVQHFERSPYVFMDDVAAGYELTRWLIELGHTRIAFIENLRGRGSNDNRKSGYLRALSEAGLAARPEWVVRGDVRVNNGFDEAEALLSQADRPTAVFAAADYIAFGAMAAAAKLKLSVPQDVSIVGFDDAPGTSSVWPPLSTVHQPMKGLAEEATRLLLERINGRDVPAAQQLDYFIVRRGSAAAPREG</sequence>
<evidence type="ECO:0000256" key="2">
    <source>
        <dbReference type="ARBA" id="ARBA00023125"/>
    </source>
</evidence>
<dbReference type="PANTHER" id="PTHR30146:SF153">
    <property type="entry name" value="LACTOSE OPERON REPRESSOR"/>
    <property type="match status" value="1"/>
</dbReference>
<proteinExistence type="predicted"/>
<dbReference type="Proteomes" id="UP000278756">
    <property type="component" value="Chromosome 2"/>
</dbReference>
<name>A0A3G9G8Z0_9CAUL</name>
<gene>
    <name evidence="5" type="ORF">EM6_2305</name>
</gene>
<reference evidence="6" key="2">
    <citation type="journal article" date="2017" name="Plant Physiol. Biochem.">
        <title>Differential oxidative and antioxidative response of duckweed Lemna minor toward plant growth promoting/inhibiting bacteria.</title>
        <authorList>
            <person name="Ishizawa H."/>
            <person name="Kuroda M."/>
            <person name="Morikawa M."/>
            <person name="Ike M."/>
        </authorList>
    </citation>
    <scope>NUCLEOTIDE SEQUENCE [LARGE SCALE GENOMIC DNA]</scope>
    <source>
        <strain evidence="6">M6</strain>
    </source>
</reference>
<organism evidence="5 6">
    <name type="scientific">Asticcacaulis excentricus</name>
    <dbReference type="NCBI Taxonomy" id="78587"/>
    <lineage>
        <taxon>Bacteria</taxon>
        <taxon>Pseudomonadati</taxon>
        <taxon>Pseudomonadota</taxon>
        <taxon>Alphaproteobacteria</taxon>
        <taxon>Caulobacterales</taxon>
        <taxon>Caulobacteraceae</taxon>
        <taxon>Asticcacaulis</taxon>
    </lineage>
</organism>
<dbReference type="SUPFAM" id="SSF47413">
    <property type="entry name" value="lambda repressor-like DNA-binding domains"/>
    <property type="match status" value="1"/>
</dbReference>
<dbReference type="Gene3D" id="1.10.260.40">
    <property type="entry name" value="lambda repressor-like DNA-binding domains"/>
    <property type="match status" value="1"/>
</dbReference>
<accession>A0A3G9G8Z0</accession>
<dbReference type="GO" id="GO:0003700">
    <property type="term" value="F:DNA-binding transcription factor activity"/>
    <property type="evidence" value="ECO:0007669"/>
    <property type="project" value="TreeGrafter"/>
</dbReference>
<dbReference type="InterPro" id="IPR046335">
    <property type="entry name" value="LacI/GalR-like_sensor"/>
</dbReference>